<evidence type="ECO:0000313" key="1">
    <source>
        <dbReference type="EMBL" id="MDZ5083831.1"/>
    </source>
</evidence>
<organism evidence="1 2">
    <name type="scientific">Mycolicibacterium parafortuitum</name>
    <name type="common">Mycobacterium parafortuitum</name>
    <dbReference type="NCBI Taxonomy" id="39692"/>
    <lineage>
        <taxon>Bacteria</taxon>
        <taxon>Bacillati</taxon>
        <taxon>Actinomycetota</taxon>
        <taxon>Actinomycetes</taxon>
        <taxon>Mycobacteriales</taxon>
        <taxon>Mycobacteriaceae</taxon>
        <taxon>Mycolicibacterium</taxon>
    </lineage>
</organism>
<dbReference type="Proteomes" id="UP001289645">
    <property type="component" value="Unassembled WGS sequence"/>
</dbReference>
<keyword evidence="2" id="KW-1185">Reference proteome</keyword>
<comment type="caution">
    <text evidence="1">The sequence shown here is derived from an EMBL/GenBank/DDBJ whole genome shotgun (WGS) entry which is preliminary data.</text>
</comment>
<dbReference type="EMBL" id="JAOXLN010000001">
    <property type="protein sequence ID" value="MDZ5083831.1"/>
    <property type="molecule type" value="Genomic_DNA"/>
</dbReference>
<name>A0ACC6MA94_MYCPF</name>
<accession>A0ACC6MA94</accession>
<evidence type="ECO:0000313" key="2">
    <source>
        <dbReference type="Proteomes" id="UP001289645"/>
    </source>
</evidence>
<protein>
    <submittedName>
        <fullName evidence="1">Acyl-CoA/acyl-ACP dehydrogenase</fullName>
    </submittedName>
</protein>
<reference evidence="1 2" key="1">
    <citation type="journal article" date="2021" name="Chemosphere">
        <title>Bioballs carrying a syntrophic Rhodococcus and Mycolicibacterium consortium for simultaneous sorption and biodegradation of fuel oil in contaminated freshwater.</title>
        <authorList>
            <person name="Naloka K."/>
            <person name="Polrit D."/>
            <person name="Muangchinda C."/>
            <person name="Thoetkiattikul H."/>
            <person name="Pinyakong O."/>
        </authorList>
    </citation>
    <scope>NUCLEOTIDE SEQUENCE [LARGE SCALE GENOMIC DNA]</scope>
    <source>
        <strain evidence="1 2">J101</strain>
    </source>
</reference>
<sequence length="335" mass="35628">MSEERELLRDTVAALVDKHATPEAVREAMVSERGYDEALWTMLCEQVGAAALMVPEELGGAGGELADAAVVFEELGKALVPTPLWGTTLAELALLSVDDPDGETLGALAEGTAIGAVVFDTDERLREEQTNTDERLREEQTGRRYVVHGDVADVVIATDGETLTRWTEFTAAPSVSMDPTRRLAVVEAKATATVGADPGLADTAAILLAVEQIGAATRCLDLTVAYTKDRVQFGRPIGSFQALKHRMADLYVAVQSARAVVAEAVADPSPTSAALARLAASEAFSAVAAEAVQMHGGIAITWESDIQLYFKRAHGSAQLLGPPRQQLRSLESEVF</sequence>
<proteinExistence type="predicted"/>
<gene>
    <name evidence="1" type="ORF">OHX15_00365</name>
</gene>